<dbReference type="GO" id="GO:0008168">
    <property type="term" value="F:methyltransferase activity"/>
    <property type="evidence" value="ECO:0007669"/>
    <property type="project" value="UniProtKB-KW"/>
</dbReference>
<dbReference type="Gene3D" id="3.40.50.150">
    <property type="entry name" value="Vaccinia Virus protein VP39"/>
    <property type="match status" value="1"/>
</dbReference>
<dbReference type="InterPro" id="IPR041698">
    <property type="entry name" value="Methyltransf_25"/>
</dbReference>
<dbReference type="GO" id="GO:0032259">
    <property type="term" value="P:methylation"/>
    <property type="evidence" value="ECO:0007669"/>
    <property type="project" value="UniProtKB-KW"/>
</dbReference>
<keyword evidence="3" id="KW-1185">Reference proteome</keyword>
<dbReference type="CDD" id="cd02440">
    <property type="entry name" value="AdoMet_MTases"/>
    <property type="match status" value="1"/>
</dbReference>
<evidence type="ECO:0000259" key="1">
    <source>
        <dbReference type="Pfam" id="PF13649"/>
    </source>
</evidence>
<protein>
    <submittedName>
        <fullName evidence="2">Methyltransferase domain-containing protein</fullName>
    </submittedName>
</protein>
<dbReference type="Proteomes" id="UP000199515">
    <property type="component" value="Unassembled WGS sequence"/>
</dbReference>
<dbReference type="SUPFAM" id="SSF53335">
    <property type="entry name" value="S-adenosyl-L-methionine-dependent methyltransferases"/>
    <property type="match status" value="1"/>
</dbReference>
<dbReference type="RefSeq" id="WP_091290228.1">
    <property type="nucleotide sequence ID" value="NZ_FNON01000003.1"/>
</dbReference>
<proteinExistence type="predicted"/>
<feature type="domain" description="Methyltransferase" evidence="1">
    <location>
        <begin position="55"/>
        <end position="141"/>
    </location>
</feature>
<organism evidence="2 3">
    <name type="scientific">Amycolatopsis xylanica</name>
    <dbReference type="NCBI Taxonomy" id="589385"/>
    <lineage>
        <taxon>Bacteria</taxon>
        <taxon>Bacillati</taxon>
        <taxon>Actinomycetota</taxon>
        <taxon>Actinomycetes</taxon>
        <taxon>Pseudonocardiales</taxon>
        <taxon>Pseudonocardiaceae</taxon>
        <taxon>Amycolatopsis</taxon>
    </lineage>
</organism>
<reference evidence="2 3" key="1">
    <citation type="submission" date="2016-10" db="EMBL/GenBank/DDBJ databases">
        <authorList>
            <person name="de Groot N.N."/>
        </authorList>
    </citation>
    <scope>NUCLEOTIDE SEQUENCE [LARGE SCALE GENOMIC DNA]</scope>
    <source>
        <strain evidence="2 3">CPCC 202699</strain>
    </source>
</reference>
<name>A0A1H3EUH4_9PSEU</name>
<accession>A0A1H3EUH4</accession>
<dbReference type="InterPro" id="IPR029063">
    <property type="entry name" value="SAM-dependent_MTases_sf"/>
</dbReference>
<dbReference type="STRING" id="589385.SAMN05421504_103988"/>
<keyword evidence="2" id="KW-0489">Methyltransferase</keyword>
<dbReference type="OrthoDB" id="4484556at2"/>
<evidence type="ECO:0000313" key="2">
    <source>
        <dbReference type="EMBL" id="SDX82423.1"/>
    </source>
</evidence>
<dbReference type="Pfam" id="PF13649">
    <property type="entry name" value="Methyltransf_25"/>
    <property type="match status" value="1"/>
</dbReference>
<sequence length="211" mass="22936">MNVLQGNEFDTGLLGHHCWLELANGERVELPVDRWTAEPCDGDEVLLNACTGPTLDIGCGPGRLTAALLERGVMALGVDSSRTAVRLTHARGAIALHRSVFDRIPGEGRWSHALLADGNIGIGGDPVHLLDRVVRLLAPGGTVLVELDPPGHALRHERVRVHSPAERTGKPWFTWSWVGTDSIAELAAQAALRVSWTAQRGHRWFAELVRP</sequence>
<gene>
    <name evidence="2" type="ORF">SAMN05421504_103988</name>
</gene>
<evidence type="ECO:0000313" key="3">
    <source>
        <dbReference type="Proteomes" id="UP000199515"/>
    </source>
</evidence>
<keyword evidence="2" id="KW-0808">Transferase</keyword>
<dbReference type="EMBL" id="FNON01000003">
    <property type="protein sequence ID" value="SDX82423.1"/>
    <property type="molecule type" value="Genomic_DNA"/>
</dbReference>
<dbReference type="AlphaFoldDB" id="A0A1H3EUH4"/>